<dbReference type="GO" id="GO:0005829">
    <property type="term" value="C:cytosol"/>
    <property type="evidence" value="ECO:0007669"/>
    <property type="project" value="TreeGrafter"/>
</dbReference>
<reference evidence="16 17" key="1">
    <citation type="journal article" date="2018" name="Mol. Biol. Evol.">
        <title>Broad Genomic Sampling Reveals a Smut Pathogenic Ancestry of the Fungal Clade Ustilaginomycotina.</title>
        <authorList>
            <person name="Kijpornyongpan T."/>
            <person name="Mondo S.J."/>
            <person name="Barry K."/>
            <person name="Sandor L."/>
            <person name="Lee J."/>
            <person name="Lipzen A."/>
            <person name="Pangilinan J."/>
            <person name="LaButti K."/>
            <person name="Hainaut M."/>
            <person name="Henrissat B."/>
            <person name="Grigoriev I.V."/>
            <person name="Spatafora J.W."/>
            <person name="Aime M.C."/>
        </authorList>
    </citation>
    <scope>NUCLEOTIDE SEQUENCE [LARGE SCALE GENOMIC DNA]</scope>
    <source>
        <strain evidence="16 17">MCA 4198</strain>
    </source>
</reference>
<dbReference type="GO" id="GO:0017101">
    <property type="term" value="C:aminoacyl-tRNA synthetase multienzyme complex"/>
    <property type="evidence" value="ECO:0007669"/>
    <property type="project" value="TreeGrafter"/>
</dbReference>
<dbReference type="InterPro" id="IPR015413">
    <property type="entry name" value="Methionyl/Leucyl_tRNA_Synth"/>
</dbReference>
<comment type="subcellular location">
    <subcellularLocation>
        <location evidence="1">Cytoplasm</location>
    </subcellularLocation>
</comment>
<keyword evidence="17" id="KW-1185">Reference proteome</keyword>
<evidence type="ECO:0000256" key="2">
    <source>
        <dbReference type="ARBA" id="ARBA00005594"/>
    </source>
</evidence>
<dbReference type="InParanoid" id="A0A316YKE6"/>
<dbReference type="InterPro" id="IPR033911">
    <property type="entry name" value="MetRS_core"/>
</dbReference>
<dbReference type="PROSITE" id="PS00178">
    <property type="entry name" value="AA_TRNA_LIGASE_I"/>
    <property type="match status" value="1"/>
</dbReference>
<dbReference type="NCBIfam" id="TIGR00398">
    <property type="entry name" value="metG"/>
    <property type="match status" value="1"/>
</dbReference>
<dbReference type="InterPro" id="IPR023458">
    <property type="entry name" value="Met-tRNA_ligase_1"/>
</dbReference>
<feature type="compositionally biased region" description="Basic and acidic residues" evidence="14">
    <location>
        <begin position="700"/>
        <end position="716"/>
    </location>
</feature>
<dbReference type="GO" id="GO:0004825">
    <property type="term" value="F:methionine-tRNA ligase activity"/>
    <property type="evidence" value="ECO:0007669"/>
    <property type="project" value="UniProtKB-EC"/>
</dbReference>
<feature type="region of interest" description="Disordered" evidence="14">
    <location>
        <begin position="572"/>
        <end position="602"/>
    </location>
</feature>
<evidence type="ECO:0000256" key="4">
    <source>
        <dbReference type="ARBA" id="ARBA00022490"/>
    </source>
</evidence>
<dbReference type="Gene3D" id="3.40.50.620">
    <property type="entry name" value="HUPs"/>
    <property type="match status" value="1"/>
</dbReference>
<dbReference type="SMART" id="SM00991">
    <property type="entry name" value="WHEP-TRS"/>
    <property type="match status" value="1"/>
</dbReference>
<dbReference type="Gene3D" id="1.10.730.10">
    <property type="entry name" value="Isoleucyl-tRNA Synthetase, Domain 1"/>
    <property type="match status" value="1"/>
</dbReference>
<evidence type="ECO:0000256" key="13">
    <source>
        <dbReference type="SAM" id="Coils"/>
    </source>
</evidence>
<evidence type="ECO:0000256" key="14">
    <source>
        <dbReference type="SAM" id="MobiDB-lite"/>
    </source>
</evidence>
<dbReference type="InterPro" id="IPR041872">
    <property type="entry name" value="Anticodon_Met"/>
</dbReference>
<dbReference type="SUPFAM" id="SSF52374">
    <property type="entry name" value="Nucleotidylyl transferase"/>
    <property type="match status" value="1"/>
</dbReference>
<evidence type="ECO:0000256" key="6">
    <source>
        <dbReference type="ARBA" id="ARBA00022741"/>
    </source>
</evidence>
<evidence type="ECO:0000256" key="5">
    <source>
        <dbReference type="ARBA" id="ARBA00022598"/>
    </source>
</evidence>
<evidence type="ECO:0000256" key="1">
    <source>
        <dbReference type="ARBA" id="ARBA00004496"/>
    </source>
</evidence>
<dbReference type="FunCoup" id="A0A316YKE6">
    <property type="interactions" value="471"/>
</dbReference>
<dbReference type="Gene3D" id="2.20.28.20">
    <property type="entry name" value="Methionyl-tRNA synthetase, Zn-domain"/>
    <property type="match status" value="1"/>
</dbReference>
<evidence type="ECO:0000256" key="11">
    <source>
        <dbReference type="ARBA" id="ARBA00047364"/>
    </source>
</evidence>
<evidence type="ECO:0000313" key="17">
    <source>
        <dbReference type="Proteomes" id="UP000245768"/>
    </source>
</evidence>
<evidence type="ECO:0000256" key="3">
    <source>
        <dbReference type="ARBA" id="ARBA00012838"/>
    </source>
</evidence>
<dbReference type="Gene3D" id="1.10.287.10">
    <property type="entry name" value="S15/NS1, RNA-binding"/>
    <property type="match status" value="1"/>
</dbReference>
<dbReference type="FunFam" id="2.20.28.20:FF:000001">
    <property type="entry name" value="Methionine--tRNA ligase"/>
    <property type="match status" value="1"/>
</dbReference>
<dbReference type="PRINTS" id="PR01041">
    <property type="entry name" value="TRNASYNTHMET"/>
</dbReference>
<dbReference type="InterPro" id="IPR014758">
    <property type="entry name" value="Met-tRNA_synth"/>
</dbReference>
<dbReference type="PANTHER" id="PTHR45765">
    <property type="entry name" value="METHIONINE--TRNA LIGASE"/>
    <property type="match status" value="1"/>
</dbReference>
<name>A0A316YKE6_9BASI</name>
<dbReference type="AlphaFoldDB" id="A0A316YKE6"/>
<dbReference type="CDD" id="cd00814">
    <property type="entry name" value="MetRS_core"/>
    <property type="match status" value="1"/>
</dbReference>
<sequence>MASPFPVSLGSETASSRKVSSSDILVRHTKQDGKAATVLPEPGHNNVLITSALPYVNNVPHLGNIIGSTLSADVYARYSRSRGRNTLYICGTDEYGTATETKALEEGVSPQQLCDKYHTLHAQVYKWFNIGFDHFGRTTTPAQTTIAQHIFVKLHENGFLEERSMRQLWCPKDERFLADRYVEGICPKCSYDDARGDQCDKCGQLLDAVDLIKPRCKLCGSPPEERDSRHMFLRIDALQPETEAWARQAAEKGAWSSNGRYITESWFKEGLRPFSLTRDLRWGVPVPVEGMEGKVLYVWFDAPIGYPSITANYTDSWEKWWRDPDNVRLYQFMGKDNVRFHTVIFPSCLLGTREKWTKLHHISTTDYLQYESGKFSKSRNIGVFGDKAGTIGVAADVWRYYLLANRPENGDAHFSWREFIARNNGELLANLGNFVNRVLRFLAKKYDGVLPPIPEGLGLTAGPEPLEVRSEDEDKSPFATLIRQVNAQLRTYVVAMDAVRLRLGLQTALGLSQRGNEFLSSVGLDNKLFAERRAECDATMLLAVNLIYVLSAVFHPFMPETTDDMCRQLDAPPRTVPVEDRGIVDLKDDDEDGSSGGESSFQARERLAKPRFALDLLPGHKIGTPAHLFKHIDEKMEEEWRVMFGGVQSSTAAAAGGKKEAAAAAAPPMSKNKAAKLAKEAKKQKKIANPTPEYLELERQVGEQGETVRKLKEAQKKGGGGGGDNDVKQTEVDGEVSKLLKLKNELQALTDQLSSLEVKDGEGQAQASTA</sequence>
<organism evidence="16 17">
    <name type="scientific">Acaromyces ingoldii</name>
    <dbReference type="NCBI Taxonomy" id="215250"/>
    <lineage>
        <taxon>Eukaryota</taxon>
        <taxon>Fungi</taxon>
        <taxon>Dikarya</taxon>
        <taxon>Basidiomycota</taxon>
        <taxon>Ustilaginomycotina</taxon>
        <taxon>Exobasidiomycetes</taxon>
        <taxon>Exobasidiales</taxon>
        <taxon>Cryptobasidiaceae</taxon>
        <taxon>Acaromyces</taxon>
    </lineage>
</organism>
<feature type="compositionally biased region" description="Basic and acidic residues" evidence="14">
    <location>
        <begin position="577"/>
        <end position="586"/>
    </location>
</feature>
<gene>
    <name evidence="16" type="ORF">FA10DRAFT_268085</name>
</gene>
<keyword evidence="5 12" id="KW-0436">Ligase</keyword>
<keyword evidence="13" id="KW-0175">Coiled coil</keyword>
<dbReference type="PANTHER" id="PTHR45765:SF1">
    <property type="entry name" value="METHIONINE--TRNA LIGASE, CYTOPLASMIC"/>
    <property type="match status" value="1"/>
</dbReference>
<evidence type="ECO:0000256" key="7">
    <source>
        <dbReference type="ARBA" id="ARBA00022840"/>
    </source>
</evidence>
<feature type="domain" description="WHEP-TRS" evidence="15">
    <location>
        <begin position="697"/>
        <end position="770"/>
    </location>
</feature>
<dbReference type="SUPFAM" id="SSF57770">
    <property type="entry name" value="Methionyl-tRNA synthetase (MetRS), Zn-domain"/>
    <property type="match status" value="1"/>
</dbReference>
<comment type="catalytic activity">
    <reaction evidence="11">
        <text>tRNA(Met) + L-methionine + ATP = L-methionyl-tRNA(Met) + AMP + diphosphate</text>
        <dbReference type="Rhea" id="RHEA:13481"/>
        <dbReference type="Rhea" id="RHEA-COMP:9667"/>
        <dbReference type="Rhea" id="RHEA-COMP:9698"/>
        <dbReference type="ChEBI" id="CHEBI:30616"/>
        <dbReference type="ChEBI" id="CHEBI:33019"/>
        <dbReference type="ChEBI" id="CHEBI:57844"/>
        <dbReference type="ChEBI" id="CHEBI:78442"/>
        <dbReference type="ChEBI" id="CHEBI:78530"/>
        <dbReference type="ChEBI" id="CHEBI:456215"/>
        <dbReference type="EC" id="6.1.1.10"/>
    </reaction>
</comment>
<dbReference type="GO" id="GO:0005524">
    <property type="term" value="F:ATP binding"/>
    <property type="evidence" value="ECO:0007669"/>
    <property type="project" value="UniProtKB-KW"/>
</dbReference>
<keyword evidence="8 12" id="KW-0648">Protein biosynthesis</keyword>
<dbReference type="InterPro" id="IPR001412">
    <property type="entry name" value="aa-tRNA-synth_I_CS"/>
</dbReference>
<dbReference type="RefSeq" id="XP_025376744.1">
    <property type="nucleotide sequence ID" value="XM_025522173.1"/>
</dbReference>
<proteinExistence type="inferred from homology"/>
<dbReference type="GO" id="GO:0006431">
    <property type="term" value="P:methionyl-tRNA aminoacylation"/>
    <property type="evidence" value="ECO:0007669"/>
    <property type="project" value="InterPro"/>
</dbReference>
<dbReference type="InterPro" id="IPR009080">
    <property type="entry name" value="tRNAsynth_Ia_anticodon-bd"/>
</dbReference>
<dbReference type="CDD" id="cd07957">
    <property type="entry name" value="Anticodon_Ia_Met"/>
    <property type="match status" value="1"/>
</dbReference>
<keyword evidence="7 12" id="KW-0067">ATP-binding</keyword>
<dbReference type="GeneID" id="37044089"/>
<dbReference type="InterPro" id="IPR000738">
    <property type="entry name" value="WHEP-TRS_dom"/>
</dbReference>
<keyword evidence="4" id="KW-0963">Cytoplasm</keyword>
<evidence type="ECO:0000313" key="16">
    <source>
        <dbReference type="EMBL" id="PWN89546.1"/>
    </source>
</evidence>
<comment type="similarity">
    <text evidence="2 12">Belongs to the class-I aminoacyl-tRNA synthetase family.</text>
</comment>
<dbReference type="Proteomes" id="UP000245768">
    <property type="component" value="Unassembled WGS sequence"/>
</dbReference>
<dbReference type="InterPro" id="IPR029038">
    <property type="entry name" value="MetRS_Zn"/>
</dbReference>
<dbReference type="Pfam" id="PF19303">
    <property type="entry name" value="Anticodon_3"/>
    <property type="match status" value="1"/>
</dbReference>
<accession>A0A316YKE6</accession>
<dbReference type="Pfam" id="PF09334">
    <property type="entry name" value="tRNA-synt_1g"/>
    <property type="match status" value="1"/>
</dbReference>
<evidence type="ECO:0000259" key="15">
    <source>
        <dbReference type="SMART" id="SM00991"/>
    </source>
</evidence>
<dbReference type="OrthoDB" id="5844513at2759"/>
<feature type="coiled-coil region" evidence="13">
    <location>
        <begin position="732"/>
        <end position="759"/>
    </location>
</feature>
<evidence type="ECO:0000256" key="10">
    <source>
        <dbReference type="ARBA" id="ARBA00030904"/>
    </source>
</evidence>
<feature type="region of interest" description="Disordered" evidence="14">
    <location>
        <begin position="700"/>
        <end position="731"/>
    </location>
</feature>
<dbReference type="SUPFAM" id="SSF47323">
    <property type="entry name" value="Anticodon-binding domain of a subclass of class I aminoacyl-tRNA synthetases"/>
    <property type="match status" value="1"/>
</dbReference>
<dbReference type="EC" id="6.1.1.10" evidence="3"/>
<evidence type="ECO:0000256" key="9">
    <source>
        <dbReference type="ARBA" id="ARBA00023146"/>
    </source>
</evidence>
<evidence type="ECO:0000256" key="8">
    <source>
        <dbReference type="ARBA" id="ARBA00022917"/>
    </source>
</evidence>
<keyword evidence="9 12" id="KW-0030">Aminoacyl-tRNA synthetase</keyword>
<evidence type="ECO:0000256" key="12">
    <source>
        <dbReference type="RuleBase" id="RU363039"/>
    </source>
</evidence>
<dbReference type="InterPro" id="IPR014729">
    <property type="entry name" value="Rossmann-like_a/b/a_fold"/>
</dbReference>
<protein>
    <recommendedName>
        <fullName evidence="3">methionine--tRNA ligase</fullName>
        <ecNumber evidence="3">6.1.1.10</ecNumber>
    </recommendedName>
    <alternativeName>
        <fullName evidence="10">Methionyl-tRNA synthetase</fullName>
    </alternativeName>
</protein>
<dbReference type="STRING" id="215250.A0A316YKE6"/>
<keyword evidence="6 12" id="KW-0547">Nucleotide-binding</keyword>
<dbReference type="EMBL" id="KZ819637">
    <property type="protein sequence ID" value="PWN89546.1"/>
    <property type="molecule type" value="Genomic_DNA"/>
</dbReference>